<feature type="domain" description="Cyanate lyase C-terminal" evidence="4">
    <location>
        <begin position="209"/>
        <end position="281"/>
    </location>
</feature>
<dbReference type="InterPro" id="IPR036581">
    <property type="entry name" value="Cyanate_lyase_C_sf"/>
</dbReference>
<dbReference type="Gene3D" id="1.10.260.40">
    <property type="entry name" value="lambda repressor-like DNA-binding domains"/>
    <property type="match status" value="1"/>
</dbReference>
<dbReference type="InterPro" id="IPR048564">
    <property type="entry name" value="CYNS_N"/>
</dbReference>
<dbReference type="NCBIfam" id="TIGR00673">
    <property type="entry name" value="cynS"/>
    <property type="match status" value="1"/>
</dbReference>
<name>A0A511XD36_9PROT</name>
<feature type="active site" evidence="3">
    <location>
        <position position="225"/>
    </location>
</feature>
<dbReference type="InterPro" id="IPR003712">
    <property type="entry name" value="Cyanate_lyase_C"/>
</dbReference>
<dbReference type="PANTHER" id="PTHR34186:SF2">
    <property type="entry name" value="CYANATE HYDRATASE"/>
    <property type="match status" value="1"/>
</dbReference>
<comment type="catalytic activity">
    <reaction evidence="3">
        <text>cyanate + hydrogencarbonate + 3 H(+) = NH4(+) + 2 CO2</text>
        <dbReference type="Rhea" id="RHEA:11120"/>
        <dbReference type="ChEBI" id="CHEBI:15378"/>
        <dbReference type="ChEBI" id="CHEBI:16526"/>
        <dbReference type="ChEBI" id="CHEBI:17544"/>
        <dbReference type="ChEBI" id="CHEBI:28938"/>
        <dbReference type="ChEBI" id="CHEBI:29195"/>
        <dbReference type="EC" id="4.2.1.104"/>
    </reaction>
</comment>
<dbReference type="CDD" id="cd00559">
    <property type="entry name" value="Cyanase_C"/>
    <property type="match status" value="1"/>
</dbReference>
<dbReference type="HAMAP" id="MF_00535">
    <property type="entry name" value="Cyanate_hydrat"/>
    <property type="match status" value="1"/>
</dbReference>
<dbReference type="NCBIfam" id="NF002773">
    <property type="entry name" value="PRK02866.1"/>
    <property type="match status" value="1"/>
</dbReference>
<comment type="caution">
    <text evidence="5">The sequence shown here is derived from an EMBL/GenBank/DDBJ whole genome shotgun (WGS) entry which is preliminary data.</text>
</comment>
<comment type="similarity">
    <text evidence="3">Belongs to the cyanase family.</text>
</comment>
<dbReference type="InterPro" id="IPR010982">
    <property type="entry name" value="Lambda_DNA-bd_dom_sf"/>
</dbReference>
<evidence type="ECO:0000256" key="2">
    <source>
        <dbReference type="ARBA" id="ARBA00023239"/>
    </source>
</evidence>
<dbReference type="Pfam" id="PF02560">
    <property type="entry name" value="Cyanate_lyase"/>
    <property type="match status" value="1"/>
</dbReference>
<evidence type="ECO:0000313" key="6">
    <source>
        <dbReference type="Proteomes" id="UP000321635"/>
    </source>
</evidence>
<dbReference type="EMBL" id="BJYF01000022">
    <property type="protein sequence ID" value="GEN60876.1"/>
    <property type="molecule type" value="Genomic_DNA"/>
</dbReference>
<dbReference type="PRINTS" id="PR01693">
    <property type="entry name" value="CYANASE"/>
</dbReference>
<comment type="function">
    <text evidence="1 3">Catalyzes the reaction of cyanate with bicarbonate to produce ammonia and carbon dioxide.</text>
</comment>
<dbReference type="AlphaFoldDB" id="A0A511XD36"/>
<proteinExistence type="inferred from homology"/>
<organism evidence="5 6">
    <name type="scientific">Acetobacter nitrogenifigens DSM 23921 = NBRC 105050</name>
    <dbReference type="NCBI Taxonomy" id="1120919"/>
    <lineage>
        <taxon>Bacteria</taxon>
        <taxon>Pseudomonadati</taxon>
        <taxon>Pseudomonadota</taxon>
        <taxon>Alphaproteobacteria</taxon>
        <taxon>Acetobacterales</taxon>
        <taxon>Acetobacteraceae</taxon>
        <taxon>Acetobacter</taxon>
    </lineage>
</organism>
<feature type="active site" evidence="3">
    <location>
        <position position="222"/>
    </location>
</feature>
<dbReference type="SUPFAM" id="SSF55234">
    <property type="entry name" value="Cyanase C-terminal domain"/>
    <property type="match status" value="1"/>
</dbReference>
<evidence type="ECO:0000259" key="4">
    <source>
        <dbReference type="SMART" id="SM01116"/>
    </source>
</evidence>
<dbReference type="EC" id="4.2.1.104" evidence="3"/>
<dbReference type="GO" id="GO:0003677">
    <property type="term" value="F:DNA binding"/>
    <property type="evidence" value="ECO:0007669"/>
    <property type="project" value="InterPro"/>
</dbReference>
<dbReference type="PANTHER" id="PTHR34186">
    <property type="entry name" value="CYANATE HYDRATASE"/>
    <property type="match status" value="1"/>
</dbReference>
<feature type="active site" evidence="3">
    <location>
        <position position="248"/>
    </location>
</feature>
<evidence type="ECO:0000313" key="5">
    <source>
        <dbReference type="EMBL" id="GEN60876.1"/>
    </source>
</evidence>
<sequence>MRSDKSLKRVLSWGKDNDLFGFLIVQNDDCFSYGPEAAVHYGTNPNSFASRAGTEARSFTLPTARTDIDEDVRSQFFASKRTDRSPKKSGMFVRRVNIKEFHRQPRRLSCATLHMSVSQPDRQQGREDIEMTVFKCREDVTGAIIAARVAKGVSWCDVATAVEQSKEWTVAACLGQMAFTSEQAGKIVALFDLDETALPWLQIPPSKGSLSGAPPADPLLYRLHEIVSVFGPAIKELIHEEFGDGIMSAIDFKFEIAREANPAGDRVSLNMSGKFLPYKAF</sequence>
<evidence type="ECO:0000256" key="1">
    <source>
        <dbReference type="ARBA" id="ARBA00003561"/>
    </source>
</evidence>
<dbReference type="Pfam" id="PF21291">
    <property type="entry name" value="CYNS_N"/>
    <property type="match status" value="1"/>
</dbReference>
<dbReference type="InterPro" id="IPR008076">
    <property type="entry name" value="Cyanase"/>
</dbReference>
<evidence type="ECO:0000256" key="3">
    <source>
        <dbReference type="HAMAP-Rule" id="MF_00535"/>
    </source>
</evidence>
<keyword evidence="6" id="KW-1185">Reference proteome</keyword>
<dbReference type="SUPFAM" id="SSF47413">
    <property type="entry name" value="lambda repressor-like DNA-binding domains"/>
    <property type="match status" value="1"/>
</dbReference>
<dbReference type="STRING" id="1120919.GCA_000429165_02965"/>
<dbReference type="Gene3D" id="3.30.1160.10">
    <property type="entry name" value="Cyanate lyase, C-terminal domain"/>
    <property type="match status" value="1"/>
</dbReference>
<keyword evidence="2 3" id="KW-0456">Lyase</keyword>
<dbReference type="RefSeq" id="WP_246791246.1">
    <property type="nucleotide sequence ID" value="NZ_BJYF01000022.1"/>
</dbReference>
<reference evidence="5 6" key="1">
    <citation type="submission" date="2019-07" db="EMBL/GenBank/DDBJ databases">
        <title>Whole genome shotgun sequence of Acetobacter nitrogenifigens NBRC 105050.</title>
        <authorList>
            <person name="Hosoyama A."/>
            <person name="Uohara A."/>
            <person name="Ohji S."/>
            <person name="Ichikawa N."/>
        </authorList>
    </citation>
    <scope>NUCLEOTIDE SEQUENCE [LARGE SCALE GENOMIC DNA]</scope>
    <source>
        <strain evidence="5 6">NBRC 105050</strain>
    </source>
</reference>
<dbReference type="GO" id="GO:0008824">
    <property type="term" value="F:cyanate hydratase activity"/>
    <property type="evidence" value="ECO:0007669"/>
    <property type="project" value="UniProtKB-UniRule"/>
</dbReference>
<accession>A0A511XD36</accession>
<protein>
    <recommendedName>
        <fullName evidence="3">Cyanate hydratase</fullName>
        <shortName evidence="3">Cyanase</shortName>
        <ecNumber evidence="3">4.2.1.104</ecNumber>
    </recommendedName>
    <alternativeName>
        <fullName evidence="3">Cyanate hydrolase</fullName>
    </alternativeName>
    <alternativeName>
        <fullName evidence="3">Cyanate lyase</fullName>
    </alternativeName>
</protein>
<gene>
    <name evidence="3" type="primary">cynS</name>
    <name evidence="5" type="ORF">ANI02nite_27600</name>
</gene>
<dbReference type="SMART" id="SM01116">
    <property type="entry name" value="Cyanate_lyase"/>
    <property type="match status" value="1"/>
</dbReference>
<dbReference type="Proteomes" id="UP000321635">
    <property type="component" value="Unassembled WGS sequence"/>
</dbReference>